<feature type="signal peptide" evidence="1">
    <location>
        <begin position="1"/>
        <end position="24"/>
    </location>
</feature>
<proteinExistence type="predicted"/>
<dbReference type="Proteomes" id="UP000325797">
    <property type="component" value="Chromosome"/>
</dbReference>
<dbReference type="Pfam" id="PF08238">
    <property type="entry name" value="Sel1"/>
    <property type="match status" value="9"/>
</dbReference>
<name>A0A5J6N6T1_9PROT</name>
<evidence type="ECO:0000313" key="2">
    <source>
        <dbReference type="EMBL" id="QEX24380.1"/>
    </source>
</evidence>
<dbReference type="SMART" id="SM00671">
    <property type="entry name" value="SEL1"/>
    <property type="match status" value="9"/>
</dbReference>
<dbReference type="AlphaFoldDB" id="A0A5J6N6T1"/>
<keyword evidence="3" id="KW-1185">Reference proteome</keyword>
<dbReference type="SUPFAM" id="SSF81901">
    <property type="entry name" value="HCP-like"/>
    <property type="match status" value="2"/>
</dbReference>
<dbReference type="InterPro" id="IPR011990">
    <property type="entry name" value="TPR-like_helical_dom_sf"/>
</dbReference>
<dbReference type="InterPro" id="IPR006597">
    <property type="entry name" value="Sel1-like"/>
</dbReference>
<gene>
    <name evidence="2" type="ORF">FRZ61_43210</name>
</gene>
<dbReference type="Gene3D" id="1.25.40.10">
    <property type="entry name" value="Tetratricopeptide repeat domain"/>
    <property type="match status" value="3"/>
</dbReference>
<protein>
    <recommendedName>
        <fullName evidence="4">HcpA family protein</fullName>
    </recommendedName>
</protein>
<evidence type="ECO:0000313" key="3">
    <source>
        <dbReference type="Proteomes" id="UP000325797"/>
    </source>
</evidence>
<sequence length="543" mass="58356">MRNYLRLSSLAVALALFGAAPAMADYQAARDAYDAKDYQKAQAEAKPLADKGDARAQVMMGDLYYYGNGVAKDLAEALRWYRKAADQGDAQAQYYVGYAYRYGESVTEDDAEAARWFKLAAGQNYADAQAELGNQYLNGRGVPQDYAEALRLIQPAAEAGNAMSMVDLGYMYDNGFGVAVDYAQALRWYKAGAELKNQYGQYDVGLFYRDGRGVAKDLDQARHWFQLAADQGNEDAKKALANLGGASGDPGAGTTPPVSADVQAMLDAYDAEDDKKAFGLAKPLAERGDARAQTVVGEFYYFGYGDVSPDYDEAMRWFKKAADQGLAWGEYDLASAYDYGDEDFDGETRNIAEAVRWYKAAADQNYADAQAALGELYMQGDGVPKDYAEAQRLLRLAADGGVSWAMKDLGDIYAQGLGVSKDIEEARRWYQKAADKGNTGAKKALASLGSGGNLASNGDACSGIVGNWNWFIGGVVGAAPDGGLSFQQATGGTPVPAGRWSCEGGSYTLTWSNGFVDKLQLSSDGRSLVGTNQQGASVTAQRL</sequence>
<evidence type="ECO:0000256" key="1">
    <source>
        <dbReference type="SAM" id="SignalP"/>
    </source>
</evidence>
<dbReference type="PANTHER" id="PTHR11102:SF160">
    <property type="entry name" value="ERAD-ASSOCIATED E3 UBIQUITIN-PROTEIN LIGASE COMPONENT HRD3"/>
    <property type="match status" value="1"/>
</dbReference>
<organism evidence="2 3">
    <name type="scientific">Hypericibacter adhaerens</name>
    <dbReference type="NCBI Taxonomy" id="2602016"/>
    <lineage>
        <taxon>Bacteria</taxon>
        <taxon>Pseudomonadati</taxon>
        <taxon>Pseudomonadota</taxon>
        <taxon>Alphaproteobacteria</taxon>
        <taxon>Rhodospirillales</taxon>
        <taxon>Dongiaceae</taxon>
        <taxon>Hypericibacter</taxon>
    </lineage>
</organism>
<dbReference type="PANTHER" id="PTHR11102">
    <property type="entry name" value="SEL-1-LIKE PROTEIN"/>
    <property type="match status" value="1"/>
</dbReference>
<dbReference type="EMBL" id="CP042582">
    <property type="protein sequence ID" value="QEX24380.1"/>
    <property type="molecule type" value="Genomic_DNA"/>
</dbReference>
<dbReference type="KEGG" id="hadh:FRZ61_43210"/>
<evidence type="ECO:0008006" key="4">
    <source>
        <dbReference type="Google" id="ProtNLM"/>
    </source>
</evidence>
<reference evidence="2 3" key="1">
    <citation type="submission" date="2019-08" db="EMBL/GenBank/DDBJ databases">
        <title>Hyperibacter terrae gen. nov., sp. nov. and Hyperibacter viscosus sp. nov., two new members in the family Rhodospirillaceae isolated from the rhizosphere of Hypericum perforatum.</title>
        <authorList>
            <person name="Noviana Z."/>
        </authorList>
    </citation>
    <scope>NUCLEOTIDE SEQUENCE [LARGE SCALE GENOMIC DNA]</scope>
    <source>
        <strain evidence="2 3">R5959</strain>
    </source>
</reference>
<dbReference type="InterPro" id="IPR050767">
    <property type="entry name" value="Sel1_AlgK"/>
</dbReference>
<dbReference type="RefSeq" id="WP_191909149.1">
    <property type="nucleotide sequence ID" value="NZ_CP042582.1"/>
</dbReference>
<keyword evidence="1" id="KW-0732">Signal</keyword>
<feature type="chain" id="PRO_5023904637" description="HcpA family protein" evidence="1">
    <location>
        <begin position="25"/>
        <end position="543"/>
    </location>
</feature>
<accession>A0A5J6N6T1</accession>